<accession>A0A6A7K8D4</accession>
<protein>
    <submittedName>
        <fullName evidence="4">Spore germination protein</fullName>
    </submittedName>
</protein>
<dbReference type="PIRSF" id="PIRSF005690">
    <property type="entry name" value="GerBA"/>
    <property type="match status" value="1"/>
</dbReference>
<feature type="transmembrane region" description="Helical" evidence="3">
    <location>
        <begin position="385"/>
        <end position="402"/>
    </location>
</feature>
<gene>
    <name evidence="4" type="ORF">GC105_06670</name>
</gene>
<keyword evidence="2 3" id="KW-0472">Membrane</keyword>
<dbReference type="AlphaFoldDB" id="A0A6A7K8D4"/>
<comment type="caution">
    <text evidence="4">The sequence shown here is derived from an EMBL/GenBank/DDBJ whole genome shotgun (WGS) entry which is preliminary data.</text>
</comment>
<feature type="transmembrane region" description="Helical" evidence="3">
    <location>
        <begin position="279"/>
        <end position="297"/>
    </location>
</feature>
<dbReference type="GO" id="GO:0009847">
    <property type="term" value="P:spore germination"/>
    <property type="evidence" value="ECO:0007669"/>
    <property type="project" value="InterPro"/>
</dbReference>
<evidence type="ECO:0000313" key="4">
    <source>
        <dbReference type="EMBL" id="MPW25467.1"/>
    </source>
</evidence>
<dbReference type="InterPro" id="IPR050768">
    <property type="entry name" value="UPF0353/GerABKA_families"/>
</dbReference>
<dbReference type="EMBL" id="WHNX01000008">
    <property type="protein sequence ID" value="MPW25467.1"/>
    <property type="molecule type" value="Genomic_DNA"/>
</dbReference>
<dbReference type="PANTHER" id="PTHR22550:SF5">
    <property type="entry name" value="LEUCINE ZIPPER PROTEIN 4"/>
    <property type="match status" value="1"/>
</dbReference>
<comment type="similarity">
    <text evidence="1">Belongs to the GerABKA family.</text>
</comment>
<proteinExistence type="inferred from homology"/>
<dbReference type="PANTHER" id="PTHR22550">
    <property type="entry name" value="SPORE GERMINATION PROTEIN"/>
    <property type="match status" value="1"/>
</dbReference>
<dbReference type="InterPro" id="IPR004995">
    <property type="entry name" value="Spore_Ger"/>
</dbReference>
<evidence type="ECO:0000256" key="2">
    <source>
        <dbReference type="ARBA" id="ARBA00023136"/>
    </source>
</evidence>
<evidence type="ECO:0000313" key="5">
    <source>
        <dbReference type="Proteomes" id="UP000440004"/>
    </source>
</evidence>
<evidence type="ECO:0000256" key="3">
    <source>
        <dbReference type="SAM" id="Phobius"/>
    </source>
</evidence>
<feature type="transmembrane region" description="Helical" evidence="3">
    <location>
        <begin position="408"/>
        <end position="429"/>
    </location>
</feature>
<evidence type="ECO:0000256" key="1">
    <source>
        <dbReference type="ARBA" id="ARBA00005278"/>
    </source>
</evidence>
<dbReference type="RefSeq" id="WP_152802985.1">
    <property type="nucleotide sequence ID" value="NZ_WHNX01000008.1"/>
</dbReference>
<feature type="transmembrane region" description="Helical" evidence="3">
    <location>
        <begin position="360"/>
        <end position="378"/>
    </location>
</feature>
<feature type="transmembrane region" description="Helical" evidence="3">
    <location>
        <begin position="441"/>
        <end position="467"/>
    </location>
</feature>
<keyword evidence="5" id="KW-1185">Reference proteome</keyword>
<dbReference type="GO" id="GO:0016020">
    <property type="term" value="C:membrane"/>
    <property type="evidence" value="ECO:0007669"/>
    <property type="project" value="InterPro"/>
</dbReference>
<keyword evidence="3" id="KW-0812">Transmembrane</keyword>
<dbReference type="Pfam" id="PF03323">
    <property type="entry name" value="GerA"/>
    <property type="match status" value="1"/>
</dbReference>
<reference evidence="4 5" key="1">
    <citation type="submission" date="2019-10" db="EMBL/GenBank/DDBJ databases">
        <title>Alkalibaculum tamaniensis sp.nov., a new alkaliphilic acetogen, isolated on methoxylated aromatics from a mud volcano.</title>
        <authorList>
            <person name="Khomyakova M.A."/>
            <person name="Merkel A.Y."/>
            <person name="Bonch-Osmolovskaya E.A."/>
            <person name="Slobodkin A.I."/>
        </authorList>
    </citation>
    <scope>NUCLEOTIDE SEQUENCE [LARGE SCALE GENOMIC DNA]</scope>
    <source>
        <strain evidence="4 5">M08DMB</strain>
    </source>
</reference>
<feature type="transmembrane region" description="Helical" evidence="3">
    <location>
        <begin position="318"/>
        <end position="340"/>
    </location>
</feature>
<organism evidence="4 5">
    <name type="scientific">Alkalibaculum sporogenes</name>
    <dbReference type="NCBI Taxonomy" id="2655001"/>
    <lineage>
        <taxon>Bacteria</taxon>
        <taxon>Bacillati</taxon>
        <taxon>Bacillota</taxon>
        <taxon>Clostridia</taxon>
        <taxon>Eubacteriales</taxon>
        <taxon>Eubacteriaceae</taxon>
        <taxon>Alkalibaculum</taxon>
    </lineage>
</organism>
<sequence length="532" mass="59511">MFNYLKKIIHYKKAITKHTNNLDDEKDQGVSLTSHLDENLNMLKNILGNSNDIIIKLLNIGNNHDYKGALVYIDGLVDKTMLYESIMRPLQNEMSCSKDCSNLTVLDRINERLLSSTNIDNVSKIKLLIDNILTGNTVLLLDGSNQALAIPLQKWEKRSIEQPVTESVVRGPHQGFTETISTNITLLRRIIKNPDLRMESYTIGDQTNTNVCIVYMKDIVNPKLITEINTRLDRIKTDAILESGYIEAFIEDAPYSIFATVGNCEKPDKVASKILEGRAAIFVDGSPFVLTVPLLFIENFQSTEDYYSRPYFSSMTRLLRFVSYFITILSPGIYVALTTYHQELIPTQLLFTMAAGQYGIPFPSAIETLIMLIIFDILREAGIRLPKPVGSAVSIVGALVLGESAVSAGLISPFMVIIVALTAISSFVISSQTDSAAILRYFFLLLAGLFGAFGLIMGFLFILVYLASLRSFGTPYLLPISPLSMSGMKDTFIRAPIWAMLKRPKTIGKYNLNRQTESYMKPTENNRNINDE</sequence>
<keyword evidence="3" id="KW-1133">Transmembrane helix</keyword>
<name>A0A6A7K8D4_9FIRM</name>
<dbReference type="Proteomes" id="UP000440004">
    <property type="component" value="Unassembled WGS sequence"/>
</dbReference>